<evidence type="ECO:0000256" key="1">
    <source>
        <dbReference type="ARBA" id="ARBA00022679"/>
    </source>
</evidence>
<dbReference type="AlphaFoldDB" id="A0A075UPM3"/>
<dbReference type="CDD" id="cd04301">
    <property type="entry name" value="NAT_SF"/>
    <property type="match status" value="1"/>
</dbReference>
<dbReference type="InterPro" id="IPR016181">
    <property type="entry name" value="Acyl_CoA_acyltransferase"/>
</dbReference>
<reference evidence="4 5" key="1">
    <citation type="journal article" date="2014" name="J. Biotechnol.">
        <title>Complete genome sequence of the actinobacterium Amycolatopsis japonica MG417-CF17(T) (=DSM 44213T) producing (S,S)-N,N'-ethylenediaminedisuccinic acid.</title>
        <authorList>
            <person name="Stegmann E."/>
            <person name="Albersmeier A."/>
            <person name="Spohn M."/>
            <person name="Gert H."/>
            <person name="Weber T."/>
            <person name="Wohlleben W."/>
            <person name="Kalinowski J."/>
            <person name="Ruckert C."/>
        </authorList>
    </citation>
    <scope>NUCLEOTIDE SEQUENCE [LARGE SCALE GENOMIC DNA]</scope>
    <source>
        <strain evidence="5">MG417-CF17 (DSM 44213)</strain>
    </source>
</reference>
<evidence type="ECO:0000313" key="5">
    <source>
        <dbReference type="Proteomes" id="UP000028492"/>
    </source>
</evidence>
<dbReference type="PROSITE" id="PS51186">
    <property type="entry name" value="GNAT"/>
    <property type="match status" value="2"/>
</dbReference>
<keyword evidence="1" id="KW-0808">Transferase</keyword>
<dbReference type="Gene3D" id="3.40.630.30">
    <property type="match status" value="1"/>
</dbReference>
<dbReference type="GO" id="GO:0016747">
    <property type="term" value="F:acyltransferase activity, transferring groups other than amino-acyl groups"/>
    <property type="evidence" value="ECO:0007669"/>
    <property type="project" value="InterPro"/>
</dbReference>
<name>A0A075UPM3_9PSEU</name>
<feature type="domain" description="N-acetyltransferase" evidence="3">
    <location>
        <begin position="182"/>
        <end position="336"/>
    </location>
</feature>
<evidence type="ECO:0000259" key="3">
    <source>
        <dbReference type="PROSITE" id="PS51186"/>
    </source>
</evidence>
<evidence type="ECO:0000313" key="4">
    <source>
        <dbReference type="EMBL" id="AIG74948.1"/>
    </source>
</evidence>
<evidence type="ECO:0000256" key="2">
    <source>
        <dbReference type="ARBA" id="ARBA00023315"/>
    </source>
</evidence>
<dbReference type="EMBL" id="CP008953">
    <property type="protein sequence ID" value="AIG74948.1"/>
    <property type="molecule type" value="Genomic_DNA"/>
</dbReference>
<dbReference type="SUPFAM" id="SSF55729">
    <property type="entry name" value="Acyl-CoA N-acyltransferases (Nat)"/>
    <property type="match status" value="2"/>
</dbReference>
<dbReference type="Pfam" id="PF00583">
    <property type="entry name" value="Acetyltransf_1"/>
    <property type="match status" value="1"/>
</dbReference>
<gene>
    <name evidence="4" type="ORF">AJAP_10255</name>
</gene>
<dbReference type="InterPro" id="IPR000182">
    <property type="entry name" value="GNAT_dom"/>
</dbReference>
<dbReference type="HOGENOM" id="CLU_056890_0_0_11"/>
<feature type="domain" description="N-acetyltransferase" evidence="3">
    <location>
        <begin position="17"/>
        <end position="179"/>
    </location>
</feature>
<dbReference type="STRING" id="208439.AJAP_10255"/>
<keyword evidence="2" id="KW-0012">Acyltransferase</keyword>
<dbReference type="Proteomes" id="UP000028492">
    <property type="component" value="Chromosome"/>
</dbReference>
<dbReference type="InterPro" id="IPR050832">
    <property type="entry name" value="Bact_Acetyltransf"/>
</dbReference>
<proteinExistence type="predicted"/>
<keyword evidence="5" id="KW-1185">Reference proteome</keyword>
<protein>
    <recommendedName>
        <fullName evidence="3">N-acetyltransferase domain-containing protein</fullName>
    </recommendedName>
</protein>
<dbReference type="PANTHER" id="PTHR43877">
    <property type="entry name" value="AMINOALKYLPHOSPHONATE N-ACETYLTRANSFERASE-RELATED-RELATED"/>
    <property type="match status" value="1"/>
</dbReference>
<organism evidence="4 5">
    <name type="scientific">Amycolatopsis japonica</name>
    <dbReference type="NCBI Taxonomy" id="208439"/>
    <lineage>
        <taxon>Bacteria</taxon>
        <taxon>Bacillati</taxon>
        <taxon>Actinomycetota</taxon>
        <taxon>Actinomycetes</taxon>
        <taxon>Pseudonocardiales</taxon>
        <taxon>Pseudonocardiaceae</taxon>
        <taxon>Amycolatopsis</taxon>
        <taxon>Amycolatopsis japonica group</taxon>
    </lineage>
</organism>
<sequence length="336" mass="37311">MECVTPRRGLSLVRMSLTWRPLTMDDMPRLAETFAEAERVEPIEEHYSAEDLAEEIGTPTVDLPTASTSAWDGDTLVAYGLLRKRDAADPVHMMRVETLVHPAYRDEAIAAHLTGWFEEAGKKLHAKSHPDVPLELHGAANTKQRWLSEVLVGAGFGHARWFVDMRADLGSIPPAKPLPEEFPLVAYEEKYEALTLRSRNETFADHWGSTEQSPEAWRHLVVGAKDFQPDLSFLLLSPERDRVVAMVLSAFFASDEAATGVKDLYVSHVATDASLRGRGIAGALLGHTLVQAKAKGFQRASLNVDQDNSHRALGVYERVGFSEFQRWAGYVKPVPT</sequence>
<dbReference type="eggNOG" id="COG0456">
    <property type="taxonomic scope" value="Bacteria"/>
</dbReference>
<dbReference type="PANTHER" id="PTHR43877:SF2">
    <property type="entry name" value="AMINOALKYLPHOSPHONATE N-ACETYLTRANSFERASE-RELATED"/>
    <property type="match status" value="1"/>
</dbReference>
<dbReference type="KEGG" id="aja:AJAP_10255"/>
<accession>A0A075UPM3</accession>